<accession>A0A2I2KL89</accession>
<evidence type="ECO:0000313" key="2">
    <source>
        <dbReference type="Proteomes" id="UP000234331"/>
    </source>
</evidence>
<proteinExistence type="predicted"/>
<keyword evidence="2" id="KW-1185">Reference proteome</keyword>
<dbReference type="EMBL" id="FZMO01000046">
    <property type="protein sequence ID" value="SNQ46438.1"/>
    <property type="molecule type" value="Genomic_DNA"/>
</dbReference>
<evidence type="ECO:0000313" key="1">
    <source>
        <dbReference type="EMBL" id="SNQ46438.1"/>
    </source>
</evidence>
<name>A0A2I2KL89_9ACTN</name>
<gene>
    <name evidence="1" type="ORF">FRACA_140037</name>
</gene>
<sequence>MVRPNLIGTVRWHDLIRRTAASAAPRGHADPNSYYLSTVGLRTVDADTIPRPPGP</sequence>
<organism evidence="1 2">
    <name type="scientific">Frankia canadensis</name>
    <dbReference type="NCBI Taxonomy" id="1836972"/>
    <lineage>
        <taxon>Bacteria</taxon>
        <taxon>Bacillati</taxon>
        <taxon>Actinomycetota</taxon>
        <taxon>Actinomycetes</taxon>
        <taxon>Frankiales</taxon>
        <taxon>Frankiaceae</taxon>
        <taxon>Frankia</taxon>
    </lineage>
</organism>
<dbReference type="AlphaFoldDB" id="A0A2I2KL89"/>
<dbReference type="Proteomes" id="UP000234331">
    <property type="component" value="Unassembled WGS sequence"/>
</dbReference>
<reference evidence="1 2" key="1">
    <citation type="submission" date="2017-06" db="EMBL/GenBank/DDBJ databases">
        <authorList>
            <person name="Kim H.J."/>
            <person name="Triplett B.A."/>
        </authorList>
    </citation>
    <scope>NUCLEOTIDE SEQUENCE [LARGE SCALE GENOMIC DNA]</scope>
    <source>
        <strain evidence="1">FRACA_ARgP5</strain>
    </source>
</reference>
<protein>
    <submittedName>
        <fullName evidence="1">Uncharacterized protein</fullName>
    </submittedName>
</protein>